<accession>A0ABP3F509</accession>
<keyword evidence="1" id="KW-0732">Signal</keyword>
<evidence type="ECO:0000256" key="1">
    <source>
        <dbReference type="SAM" id="SignalP"/>
    </source>
</evidence>
<name>A0ABP3F509_9ACTN</name>
<proteinExistence type="predicted"/>
<feature type="chain" id="PRO_5046967841" evidence="1">
    <location>
        <begin position="31"/>
        <end position="152"/>
    </location>
</feature>
<dbReference type="Proteomes" id="UP001501867">
    <property type="component" value="Unassembled WGS sequence"/>
</dbReference>
<comment type="caution">
    <text evidence="2">The sequence shown here is derived from an EMBL/GenBank/DDBJ whole genome shotgun (WGS) entry which is preliminary data.</text>
</comment>
<dbReference type="RefSeq" id="WP_344163199.1">
    <property type="nucleotide sequence ID" value="NZ_BAAABV010000023.1"/>
</dbReference>
<organism evidence="2 3">
    <name type="scientific">Streptomyces polychromogenes</name>
    <dbReference type="NCBI Taxonomy" id="67342"/>
    <lineage>
        <taxon>Bacteria</taxon>
        <taxon>Bacillati</taxon>
        <taxon>Actinomycetota</taxon>
        <taxon>Actinomycetes</taxon>
        <taxon>Kitasatosporales</taxon>
        <taxon>Streptomycetaceae</taxon>
        <taxon>Streptomyces</taxon>
    </lineage>
</organism>
<keyword evidence="3" id="KW-1185">Reference proteome</keyword>
<gene>
    <name evidence="2" type="ORF">GCM10010302_47710</name>
</gene>
<evidence type="ECO:0000313" key="2">
    <source>
        <dbReference type="EMBL" id="GAA0303611.1"/>
    </source>
</evidence>
<reference evidence="3" key="1">
    <citation type="journal article" date="2019" name="Int. J. Syst. Evol. Microbiol.">
        <title>The Global Catalogue of Microorganisms (GCM) 10K type strain sequencing project: providing services to taxonomists for standard genome sequencing and annotation.</title>
        <authorList>
            <consortium name="The Broad Institute Genomics Platform"/>
            <consortium name="The Broad Institute Genome Sequencing Center for Infectious Disease"/>
            <person name="Wu L."/>
            <person name="Ma J."/>
        </authorList>
    </citation>
    <scope>NUCLEOTIDE SEQUENCE [LARGE SCALE GENOMIC DNA]</scope>
    <source>
        <strain evidence="3">JCM 4505</strain>
    </source>
</reference>
<feature type="signal peptide" evidence="1">
    <location>
        <begin position="1"/>
        <end position="30"/>
    </location>
</feature>
<protein>
    <submittedName>
        <fullName evidence="2">Uncharacterized protein</fullName>
    </submittedName>
</protein>
<sequence length="152" mass="15672">MTKLAWTARGIAAVSGAVLLGSLMTPSAAAAGGAAEERKCSVARDFSLASPDDVLPTIVFRVATDRQGHAFLNDTRNPGVWINLGLLDHAPKCVVDTAVAVGPNRALKIDLLARNGVIHHTSCVINTSVPYTPANLPSFCGVGFSPVGGTPV</sequence>
<dbReference type="EMBL" id="BAAABV010000023">
    <property type="protein sequence ID" value="GAA0303611.1"/>
    <property type="molecule type" value="Genomic_DNA"/>
</dbReference>
<evidence type="ECO:0000313" key="3">
    <source>
        <dbReference type="Proteomes" id="UP001501867"/>
    </source>
</evidence>